<reference evidence="1" key="1">
    <citation type="journal article" date="2021" name="Sci. Rep.">
        <title>Diploid genomic architecture of Nitzschia inconspicua, an elite biomass production diatom.</title>
        <authorList>
            <person name="Oliver A."/>
            <person name="Podell S."/>
            <person name="Pinowska A."/>
            <person name="Traller J.C."/>
            <person name="Smith S.R."/>
            <person name="McClure R."/>
            <person name="Beliaev A."/>
            <person name="Bohutskyi P."/>
            <person name="Hill E.A."/>
            <person name="Rabines A."/>
            <person name="Zheng H."/>
            <person name="Allen L.Z."/>
            <person name="Kuo A."/>
            <person name="Grigoriev I.V."/>
            <person name="Allen A.E."/>
            <person name="Hazlebeck D."/>
            <person name="Allen E.E."/>
        </authorList>
    </citation>
    <scope>NUCLEOTIDE SEQUENCE</scope>
    <source>
        <strain evidence="1">Hildebrandi</strain>
    </source>
</reference>
<dbReference type="AlphaFoldDB" id="A0A9K3KYU7"/>
<sequence>MLWRCCRFFLVATAQLRKPWLTPHDNIPHNGHVTKKHCLKAVLPKCLDRNSMNGLATLNSTVDRIISAASKRINFGTDCSVVDDDVRILNGGRASFVSSSDIVGNETCPRSHLNILPLVHGQCGFHSL</sequence>
<dbReference type="Proteomes" id="UP000693970">
    <property type="component" value="Unassembled WGS sequence"/>
</dbReference>
<accession>A0A9K3KYU7</accession>
<evidence type="ECO:0000313" key="1">
    <source>
        <dbReference type="EMBL" id="KAG7351615.1"/>
    </source>
</evidence>
<reference evidence="1" key="2">
    <citation type="submission" date="2021-04" db="EMBL/GenBank/DDBJ databases">
        <authorList>
            <person name="Podell S."/>
        </authorList>
    </citation>
    <scope>NUCLEOTIDE SEQUENCE</scope>
    <source>
        <strain evidence="1">Hildebrandi</strain>
    </source>
</reference>
<name>A0A9K3KYU7_9STRA</name>
<protein>
    <submittedName>
        <fullName evidence="1">Uncharacterized protein</fullName>
    </submittedName>
</protein>
<gene>
    <name evidence="1" type="ORF">IV203_010975</name>
</gene>
<proteinExistence type="predicted"/>
<keyword evidence="2" id="KW-1185">Reference proteome</keyword>
<organism evidence="1 2">
    <name type="scientific">Nitzschia inconspicua</name>
    <dbReference type="NCBI Taxonomy" id="303405"/>
    <lineage>
        <taxon>Eukaryota</taxon>
        <taxon>Sar</taxon>
        <taxon>Stramenopiles</taxon>
        <taxon>Ochrophyta</taxon>
        <taxon>Bacillariophyta</taxon>
        <taxon>Bacillariophyceae</taxon>
        <taxon>Bacillariophycidae</taxon>
        <taxon>Bacillariales</taxon>
        <taxon>Bacillariaceae</taxon>
        <taxon>Nitzschia</taxon>
    </lineage>
</organism>
<comment type="caution">
    <text evidence="1">The sequence shown here is derived from an EMBL/GenBank/DDBJ whole genome shotgun (WGS) entry which is preliminary data.</text>
</comment>
<evidence type="ECO:0000313" key="2">
    <source>
        <dbReference type="Proteomes" id="UP000693970"/>
    </source>
</evidence>
<dbReference type="EMBL" id="JAGRRH010000018">
    <property type="protein sequence ID" value="KAG7351615.1"/>
    <property type="molecule type" value="Genomic_DNA"/>
</dbReference>